<keyword evidence="1" id="KW-0812">Transmembrane</keyword>
<dbReference type="EMBL" id="JANVFS010000017">
    <property type="protein sequence ID" value="KAJ4478843.1"/>
    <property type="molecule type" value="Genomic_DNA"/>
</dbReference>
<comment type="caution">
    <text evidence="2">The sequence shown here is derived from an EMBL/GenBank/DDBJ whole genome shotgun (WGS) entry which is preliminary data.</text>
</comment>
<accession>A0A9W9DNK8</accession>
<gene>
    <name evidence="2" type="ORF">C8J55DRAFT_549832</name>
</gene>
<reference evidence="2" key="1">
    <citation type="submission" date="2022-08" db="EMBL/GenBank/DDBJ databases">
        <authorList>
            <consortium name="DOE Joint Genome Institute"/>
            <person name="Min B."/>
            <person name="Riley R."/>
            <person name="Sierra-Patev S."/>
            <person name="Naranjo-Ortiz M."/>
            <person name="Looney B."/>
            <person name="Konkel Z."/>
            <person name="Slot J.C."/>
            <person name="Sakamoto Y."/>
            <person name="Steenwyk J.L."/>
            <person name="Rokas A."/>
            <person name="Carro J."/>
            <person name="Camarero S."/>
            <person name="Ferreira P."/>
            <person name="Molpeceres G."/>
            <person name="Ruiz-Duenas F.J."/>
            <person name="Serrano A."/>
            <person name="Henrissat B."/>
            <person name="Drula E."/>
            <person name="Hughes K.W."/>
            <person name="Mata J.L."/>
            <person name="Ishikawa N.K."/>
            <person name="Vargas-Isla R."/>
            <person name="Ushijima S."/>
            <person name="Smith C.A."/>
            <person name="Ahrendt S."/>
            <person name="Andreopoulos W."/>
            <person name="He G."/>
            <person name="Labutti K."/>
            <person name="Lipzen A."/>
            <person name="Ng V."/>
            <person name="Sandor L."/>
            <person name="Barry K."/>
            <person name="Martinez A.T."/>
            <person name="Xiao Y."/>
            <person name="Gibbons J.G."/>
            <person name="Terashima K."/>
            <person name="Hibbett D.S."/>
            <person name="Grigoriev I.V."/>
        </authorList>
    </citation>
    <scope>NUCLEOTIDE SEQUENCE</scope>
    <source>
        <strain evidence="2">Sp2 HRB7682 ss15</strain>
    </source>
</reference>
<protein>
    <submittedName>
        <fullName evidence="2">Uncharacterized protein</fullName>
    </submittedName>
</protein>
<dbReference type="AlphaFoldDB" id="A0A9W9DNK8"/>
<keyword evidence="1" id="KW-1133">Transmembrane helix</keyword>
<evidence type="ECO:0000256" key="1">
    <source>
        <dbReference type="SAM" id="Phobius"/>
    </source>
</evidence>
<sequence>MTTSAIPPATSIDPEPAPISALMQYTPVIASNIVKITSSSFHLTSWLIRSSFSYPKRIILSPLSVLLSVFLYLLAPVIVFVQVLLDVLVLMPYNSVIYLVDAIYPLYVFCGVACITGVIVGVLARQLVFWLTELGKLDEVPEQPIELVAENVKWEEV</sequence>
<feature type="transmembrane region" description="Helical" evidence="1">
    <location>
        <begin position="104"/>
        <end position="124"/>
    </location>
</feature>
<reference evidence="2" key="2">
    <citation type="journal article" date="2023" name="Proc. Natl. Acad. Sci. U.S.A.">
        <title>A global phylogenomic analysis of the shiitake genus Lentinula.</title>
        <authorList>
            <person name="Sierra-Patev S."/>
            <person name="Min B."/>
            <person name="Naranjo-Ortiz M."/>
            <person name="Looney B."/>
            <person name="Konkel Z."/>
            <person name="Slot J.C."/>
            <person name="Sakamoto Y."/>
            <person name="Steenwyk J.L."/>
            <person name="Rokas A."/>
            <person name="Carro J."/>
            <person name="Camarero S."/>
            <person name="Ferreira P."/>
            <person name="Molpeceres G."/>
            <person name="Ruiz-Duenas F.J."/>
            <person name="Serrano A."/>
            <person name="Henrissat B."/>
            <person name="Drula E."/>
            <person name="Hughes K.W."/>
            <person name="Mata J.L."/>
            <person name="Ishikawa N.K."/>
            <person name="Vargas-Isla R."/>
            <person name="Ushijima S."/>
            <person name="Smith C.A."/>
            <person name="Donoghue J."/>
            <person name="Ahrendt S."/>
            <person name="Andreopoulos W."/>
            <person name="He G."/>
            <person name="LaButti K."/>
            <person name="Lipzen A."/>
            <person name="Ng V."/>
            <person name="Riley R."/>
            <person name="Sandor L."/>
            <person name="Barry K."/>
            <person name="Martinez A.T."/>
            <person name="Xiao Y."/>
            <person name="Gibbons J.G."/>
            <person name="Terashima K."/>
            <person name="Grigoriev I.V."/>
            <person name="Hibbett D."/>
        </authorList>
    </citation>
    <scope>NUCLEOTIDE SEQUENCE</scope>
    <source>
        <strain evidence="2">Sp2 HRB7682 ss15</strain>
    </source>
</reference>
<proteinExistence type="predicted"/>
<organism evidence="2 3">
    <name type="scientific">Lentinula lateritia</name>
    <dbReference type="NCBI Taxonomy" id="40482"/>
    <lineage>
        <taxon>Eukaryota</taxon>
        <taxon>Fungi</taxon>
        <taxon>Dikarya</taxon>
        <taxon>Basidiomycota</taxon>
        <taxon>Agaricomycotina</taxon>
        <taxon>Agaricomycetes</taxon>
        <taxon>Agaricomycetidae</taxon>
        <taxon>Agaricales</taxon>
        <taxon>Marasmiineae</taxon>
        <taxon>Omphalotaceae</taxon>
        <taxon>Lentinula</taxon>
    </lineage>
</organism>
<evidence type="ECO:0000313" key="3">
    <source>
        <dbReference type="Proteomes" id="UP001150238"/>
    </source>
</evidence>
<keyword evidence="1" id="KW-0472">Membrane</keyword>
<feature type="transmembrane region" description="Helical" evidence="1">
    <location>
        <begin position="58"/>
        <end position="84"/>
    </location>
</feature>
<name>A0A9W9DNK8_9AGAR</name>
<dbReference type="Proteomes" id="UP001150238">
    <property type="component" value="Unassembled WGS sequence"/>
</dbReference>
<evidence type="ECO:0000313" key="2">
    <source>
        <dbReference type="EMBL" id="KAJ4478843.1"/>
    </source>
</evidence>